<comment type="caution">
    <text evidence="2">The sequence shown here is derived from an EMBL/GenBank/DDBJ whole genome shotgun (WGS) entry which is preliminary data.</text>
</comment>
<reference evidence="2 3" key="1">
    <citation type="submission" date="2019-05" db="EMBL/GenBank/DDBJ databases">
        <title>Another draft genome of Portunus trituberculatus and its Hox gene families provides insights of decapod evolution.</title>
        <authorList>
            <person name="Jeong J.-H."/>
            <person name="Song I."/>
            <person name="Kim S."/>
            <person name="Choi T."/>
            <person name="Kim D."/>
            <person name="Ryu S."/>
            <person name="Kim W."/>
        </authorList>
    </citation>
    <scope>NUCLEOTIDE SEQUENCE [LARGE SCALE GENOMIC DNA]</scope>
    <source>
        <tissue evidence="2">Muscle</tissue>
    </source>
</reference>
<dbReference type="EMBL" id="VSRR010000111">
    <property type="protein sequence ID" value="MPC10324.1"/>
    <property type="molecule type" value="Genomic_DNA"/>
</dbReference>
<name>A0A5B7CNW2_PORTR</name>
<keyword evidence="3" id="KW-1185">Reference proteome</keyword>
<evidence type="ECO:0000256" key="1">
    <source>
        <dbReference type="SAM" id="MobiDB-lite"/>
    </source>
</evidence>
<evidence type="ECO:0000313" key="3">
    <source>
        <dbReference type="Proteomes" id="UP000324222"/>
    </source>
</evidence>
<dbReference type="Proteomes" id="UP000324222">
    <property type="component" value="Unassembled WGS sequence"/>
</dbReference>
<proteinExistence type="predicted"/>
<dbReference type="AlphaFoldDB" id="A0A5B7CNW2"/>
<evidence type="ECO:0000313" key="2">
    <source>
        <dbReference type="EMBL" id="MPC10324.1"/>
    </source>
</evidence>
<sequence>MHEHDLRCVYEVDFQTGLEVTRERVCKTVPLSRGAILLRDASKMGCGCSCFLSRLHSERPNKPCRGQEVSLGRSSSARGAAEKWP</sequence>
<organism evidence="2 3">
    <name type="scientific">Portunus trituberculatus</name>
    <name type="common">Swimming crab</name>
    <name type="synonym">Neptunus trituberculatus</name>
    <dbReference type="NCBI Taxonomy" id="210409"/>
    <lineage>
        <taxon>Eukaryota</taxon>
        <taxon>Metazoa</taxon>
        <taxon>Ecdysozoa</taxon>
        <taxon>Arthropoda</taxon>
        <taxon>Crustacea</taxon>
        <taxon>Multicrustacea</taxon>
        <taxon>Malacostraca</taxon>
        <taxon>Eumalacostraca</taxon>
        <taxon>Eucarida</taxon>
        <taxon>Decapoda</taxon>
        <taxon>Pleocyemata</taxon>
        <taxon>Brachyura</taxon>
        <taxon>Eubrachyura</taxon>
        <taxon>Portunoidea</taxon>
        <taxon>Portunidae</taxon>
        <taxon>Portuninae</taxon>
        <taxon>Portunus</taxon>
    </lineage>
</organism>
<protein>
    <submittedName>
        <fullName evidence="2">Uncharacterized protein</fullName>
    </submittedName>
</protein>
<gene>
    <name evidence="2" type="ORF">E2C01_002958</name>
</gene>
<accession>A0A5B7CNW2</accession>
<feature type="region of interest" description="Disordered" evidence="1">
    <location>
        <begin position="58"/>
        <end position="85"/>
    </location>
</feature>